<dbReference type="STRING" id="6198.A0A075A5X7"/>
<dbReference type="CTD" id="20323330"/>
<dbReference type="GO" id="GO:0000814">
    <property type="term" value="C:ESCRT II complex"/>
    <property type="evidence" value="ECO:0007669"/>
    <property type="project" value="InterPro"/>
</dbReference>
<dbReference type="SUPFAM" id="SSF46785">
    <property type="entry name" value="Winged helix' DNA-binding domain"/>
    <property type="match status" value="2"/>
</dbReference>
<evidence type="ECO:0000313" key="6">
    <source>
        <dbReference type="EMBL" id="KER22844.1"/>
    </source>
</evidence>
<dbReference type="PANTHER" id="PTHR12806">
    <property type="entry name" value="EAP30 SUBUNIT OF ELL COMPLEX"/>
    <property type="match status" value="1"/>
</dbReference>
<accession>A0A075A5X7</accession>
<evidence type="ECO:0000256" key="2">
    <source>
        <dbReference type="ARBA" id="ARBA00017052"/>
    </source>
</evidence>
<evidence type="ECO:0000256" key="3">
    <source>
        <dbReference type="ARBA" id="ARBA00030097"/>
    </source>
</evidence>
<keyword evidence="7" id="KW-1185">Reference proteome</keyword>
<dbReference type="RefSeq" id="XP_009173417.1">
    <property type="nucleotide sequence ID" value="XM_009175153.1"/>
</dbReference>
<protein>
    <recommendedName>
        <fullName evidence="2">Vacuolar-sorting protein SNF8</fullName>
    </recommendedName>
    <alternativeName>
        <fullName evidence="3">ESCRT-II complex subunit VPS22</fullName>
    </alternativeName>
</protein>
<dbReference type="Gene3D" id="6.10.140.180">
    <property type="match status" value="1"/>
</dbReference>
<evidence type="ECO:0000256" key="5">
    <source>
        <dbReference type="SAM" id="Phobius"/>
    </source>
</evidence>
<gene>
    <name evidence="6" type="ORF">T265_09151</name>
</gene>
<dbReference type="InterPro" id="IPR016689">
    <property type="entry name" value="ESCRT-2_cplx_Snf8"/>
</dbReference>
<dbReference type="PANTHER" id="PTHR12806:SF0">
    <property type="entry name" value="VACUOLAR-SORTING PROTEIN SNF8"/>
    <property type="match status" value="1"/>
</dbReference>
<dbReference type="Proteomes" id="UP000054324">
    <property type="component" value="Unassembled WGS sequence"/>
</dbReference>
<dbReference type="InterPro" id="IPR036388">
    <property type="entry name" value="WH-like_DNA-bd_sf"/>
</dbReference>
<feature type="coiled-coil region" evidence="4">
    <location>
        <begin position="107"/>
        <end position="134"/>
    </location>
</feature>
<name>A0A075A5X7_OPIVI</name>
<keyword evidence="5" id="KW-0812">Transmembrane</keyword>
<sequence>MSEIAQCLEREVTNRKVRGSNATPASRLSLSRLGQPDSIPALVLPSGGMAARHRKVVTAELLLLLLLLLFLLLFLSSSDRFVMRRGVGIGAIRNQELLAARFKEKGQELSENQLSTLSRQLSRLRESLEAFAAKHGHKIKSDPHFRREFQAMCSSIGVDPIAYSRGCWTQALGLGEFYYHLAIRIIEVCMANQQRTGGIMPLTELVSQLNAFKSSHMSEVTADDVQRSVRKLRCLGTGFTLFSLPGGLPLVQSVPGEMGSDKTSVLGLAESTDGHTTLSACTKHYQWSEDRARSALNQLVQEGMAWVDDLDPQGERVFWFPSLVKTWCSPG</sequence>
<dbReference type="Pfam" id="PF04157">
    <property type="entry name" value="EAP30"/>
    <property type="match status" value="1"/>
</dbReference>
<evidence type="ECO:0000313" key="7">
    <source>
        <dbReference type="Proteomes" id="UP000054324"/>
    </source>
</evidence>
<dbReference type="GeneID" id="20323330"/>
<dbReference type="InterPro" id="IPR036390">
    <property type="entry name" value="WH_DNA-bd_sf"/>
</dbReference>
<keyword evidence="5" id="KW-1133">Transmembrane helix</keyword>
<dbReference type="OrthoDB" id="283883at2759"/>
<dbReference type="EMBL" id="KL596877">
    <property type="protein sequence ID" value="KER22844.1"/>
    <property type="molecule type" value="Genomic_DNA"/>
</dbReference>
<evidence type="ECO:0000256" key="1">
    <source>
        <dbReference type="ARBA" id="ARBA00009834"/>
    </source>
</evidence>
<feature type="transmembrane region" description="Helical" evidence="5">
    <location>
        <begin position="56"/>
        <end position="75"/>
    </location>
</feature>
<organism evidence="6 7">
    <name type="scientific">Opisthorchis viverrini</name>
    <name type="common">Southeast Asian liver fluke</name>
    <dbReference type="NCBI Taxonomy" id="6198"/>
    <lineage>
        <taxon>Eukaryota</taxon>
        <taxon>Metazoa</taxon>
        <taxon>Spiralia</taxon>
        <taxon>Lophotrochozoa</taxon>
        <taxon>Platyhelminthes</taxon>
        <taxon>Trematoda</taxon>
        <taxon>Digenea</taxon>
        <taxon>Opisthorchiida</taxon>
        <taxon>Opisthorchiata</taxon>
        <taxon>Opisthorchiidae</taxon>
        <taxon>Opisthorchis</taxon>
    </lineage>
</organism>
<comment type="similarity">
    <text evidence="1">Belongs to the SNF8 family.</text>
</comment>
<dbReference type="KEGG" id="ovi:T265_09151"/>
<keyword evidence="5" id="KW-0472">Membrane</keyword>
<dbReference type="AlphaFoldDB" id="A0A075A5X7"/>
<dbReference type="InterPro" id="IPR040608">
    <property type="entry name" value="Snf8/Vps36"/>
</dbReference>
<dbReference type="GO" id="GO:0043328">
    <property type="term" value="P:protein transport to vacuole involved in ubiquitin-dependent protein catabolic process via the multivesicular body sorting pathway"/>
    <property type="evidence" value="ECO:0007669"/>
    <property type="project" value="TreeGrafter"/>
</dbReference>
<keyword evidence="4" id="KW-0175">Coiled coil</keyword>
<proteinExistence type="inferred from homology"/>
<reference evidence="6 7" key="1">
    <citation type="submission" date="2013-11" db="EMBL/GenBank/DDBJ databases">
        <title>Opisthorchis viverrini - life in the bile duct.</title>
        <authorList>
            <person name="Young N.D."/>
            <person name="Nagarajan N."/>
            <person name="Lin S.J."/>
            <person name="Korhonen P.K."/>
            <person name="Jex A.R."/>
            <person name="Hall R.S."/>
            <person name="Safavi-Hemami H."/>
            <person name="Kaewkong W."/>
            <person name="Bertrand D."/>
            <person name="Gao S."/>
            <person name="Seet Q."/>
            <person name="Wongkham S."/>
            <person name="Teh B.T."/>
            <person name="Wongkham C."/>
            <person name="Intapan P.M."/>
            <person name="Maleewong W."/>
            <person name="Yang X."/>
            <person name="Hu M."/>
            <person name="Wang Z."/>
            <person name="Hofmann A."/>
            <person name="Sternberg P.W."/>
            <person name="Tan P."/>
            <person name="Wang J."/>
            <person name="Gasser R.B."/>
        </authorList>
    </citation>
    <scope>NUCLEOTIDE SEQUENCE [LARGE SCALE GENOMIC DNA]</scope>
</reference>
<dbReference type="Gene3D" id="1.10.10.10">
    <property type="entry name" value="Winged helix-like DNA-binding domain superfamily/Winged helix DNA-binding domain"/>
    <property type="match status" value="2"/>
</dbReference>
<evidence type="ECO:0000256" key="4">
    <source>
        <dbReference type="SAM" id="Coils"/>
    </source>
</evidence>